<gene>
    <name evidence="7" type="ORF">B1B_05260</name>
</gene>
<dbReference type="Pfam" id="PF21352">
    <property type="entry name" value="Zn_ribbon_Thio2"/>
    <property type="match status" value="1"/>
</dbReference>
<dbReference type="Gene3D" id="3.40.30.10">
    <property type="entry name" value="Glutaredoxin"/>
    <property type="match status" value="1"/>
</dbReference>
<dbReference type="GO" id="GO:0005829">
    <property type="term" value="C:cytosol"/>
    <property type="evidence" value="ECO:0007669"/>
    <property type="project" value="TreeGrafter"/>
</dbReference>
<dbReference type="InterPro" id="IPR036249">
    <property type="entry name" value="Thioredoxin-like_sf"/>
</dbReference>
<comment type="caution">
    <text evidence="7">The sequence shown here is derived from an EMBL/GenBank/DDBJ whole genome shotgun (WGS) entry which is preliminary data.</text>
</comment>
<reference evidence="7" key="2">
    <citation type="journal article" date="2014" name="ISME J.">
        <title>Microbial stratification in low pH oxic and suboxic macroscopic growths along an acid mine drainage.</title>
        <authorList>
            <person name="Mendez-Garcia C."/>
            <person name="Mesa V."/>
            <person name="Sprenger R.R."/>
            <person name="Richter M."/>
            <person name="Diez M.S."/>
            <person name="Solano J."/>
            <person name="Bargiela R."/>
            <person name="Golyshina O.V."/>
            <person name="Manteca A."/>
            <person name="Ramos J.L."/>
            <person name="Gallego J.R."/>
            <person name="Llorente I."/>
            <person name="Martins Dos Santos V.A."/>
            <person name="Jensen O.N."/>
            <person name="Pelaez A.I."/>
            <person name="Sanchez J."/>
            <person name="Ferrer M."/>
        </authorList>
    </citation>
    <scope>NUCLEOTIDE SEQUENCE</scope>
</reference>
<dbReference type="NCBIfam" id="NF008229">
    <property type="entry name" value="PRK10996.1"/>
    <property type="match status" value="1"/>
</dbReference>
<keyword evidence="4" id="KW-1015">Disulfide bond</keyword>
<evidence type="ECO:0000313" key="7">
    <source>
        <dbReference type="EMBL" id="EQD69932.1"/>
    </source>
</evidence>
<keyword evidence="2" id="KW-0479">Metal-binding</keyword>
<dbReference type="GO" id="GO:0046872">
    <property type="term" value="F:metal ion binding"/>
    <property type="evidence" value="ECO:0007669"/>
    <property type="project" value="UniProtKB-KW"/>
</dbReference>
<feature type="domain" description="Thioredoxin" evidence="6">
    <location>
        <begin position="67"/>
        <end position="179"/>
    </location>
</feature>
<dbReference type="AlphaFoldDB" id="T1BJG5"/>
<dbReference type="PRINTS" id="PR00421">
    <property type="entry name" value="THIOREDOXIN"/>
</dbReference>
<dbReference type="EC" id="1.8.4.2" evidence="7"/>
<dbReference type="PANTHER" id="PTHR45663">
    <property type="entry name" value="GEO12009P1"/>
    <property type="match status" value="1"/>
</dbReference>
<evidence type="ECO:0000259" key="6">
    <source>
        <dbReference type="PROSITE" id="PS51352"/>
    </source>
</evidence>
<keyword evidence="3" id="KW-0249">Electron transport</keyword>
<evidence type="ECO:0000256" key="4">
    <source>
        <dbReference type="ARBA" id="ARBA00023157"/>
    </source>
</evidence>
<dbReference type="InterPro" id="IPR049299">
    <property type="entry name" value="Thio2_N"/>
</dbReference>
<dbReference type="EMBL" id="AUZY01003326">
    <property type="protein sequence ID" value="EQD69932.1"/>
    <property type="molecule type" value="Genomic_DNA"/>
</dbReference>
<keyword evidence="7" id="KW-0560">Oxidoreductase</keyword>
<dbReference type="Pfam" id="PF00085">
    <property type="entry name" value="Thioredoxin"/>
    <property type="match status" value="1"/>
</dbReference>
<dbReference type="InterPro" id="IPR017937">
    <property type="entry name" value="Thioredoxin_CS"/>
</dbReference>
<evidence type="ECO:0000256" key="3">
    <source>
        <dbReference type="ARBA" id="ARBA00022982"/>
    </source>
</evidence>
<sequence length="181" mass="19746">MACIATLSRHLGESHRDRATRGYTRTDLITEPIMSSESLEIACPHCLATNRVPASRLTQQPQCGRCGKALFDAHPVALTDANFSALVGRTQLPVVVDCWAAWCGPCRNFAPVFEQAAAQFEPQARFAKLDTEANQATAAMLGIRSIPTLIVFRGGRELARMSGAMSMPQFGIWLRQQGVLT</sequence>
<evidence type="ECO:0000256" key="2">
    <source>
        <dbReference type="ARBA" id="ARBA00022723"/>
    </source>
</evidence>
<dbReference type="NCBIfam" id="TIGR01068">
    <property type="entry name" value="thioredoxin"/>
    <property type="match status" value="1"/>
</dbReference>
<dbReference type="InterPro" id="IPR013766">
    <property type="entry name" value="Thioredoxin_domain"/>
</dbReference>
<dbReference type="InterPro" id="IPR005746">
    <property type="entry name" value="Thioredoxin"/>
</dbReference>
<dbReference type="PROSITE" id="PS00194">
    <property type="entry name" value="THIOREDOXIN_1"/>
    <property type="match status" value="1"/>
</dbReference>
<dbReference type="SUPFAM" id="SSF52833">
    <property type="entry name" value="Thioredoxin-like"/>
    <property type="match status" value="1"/>
</dbReference>
<dbReference type="PROSITE" id="PS51352">
    <property type="entry name" value="THIOREDOXIN_2"/>
    <property type="match status" value="1"/>
</dbReference>
<dbReference type="CDD" id="cd02947">
    <property type="entry name" value="TRX_family"/>
    <property type="match status" value="1"/>
</dbReference>
<reference evidence="7" key="1">
    <citation type="submission" date="2013-08" db="EMBL/GenBank/DDBJ databases">
        <authorList>
            <person name="Mendez C."/>
            <person name="Richter M."/>
            <person name="Ferrer M."/>
            <person name="Sanchez J."/>
        </authorList>
    </citation>
    <scope>NUCLEOTIDE SEQUENCE</scope>
</reference>
<organism evidence="7">
    <name type="scientific">mine drainage metagenome</name>
    <dbReference type="NCBI Taxonomy" id="410659"/>
    <lineage>
        <taxon>unclassified sequences</taxon>
        <taxon>metagenomes</taxon>
        <taxon>ecological metagenomes</taxon>
    </lineage>
</organism>
<accession>T1BJG5</accession>
<evidence type="ECO:0000256" key="1">
    <source>
        <dbReference type="ARBA" id="ARBA00022448"/>
    </source>
</evidence>
<proteinExistence type="predicted"/>
<keyword evidence="1" id="KW-0813">Transport</keyword>
<dbReference type="Gene3D" id="2.30.30.380">
    <property type="entry name" value="Zn-finger domain of Sec23/24"/>
    <property type="match status" value="1"/>
</dbReference>
<dbReference type="PANTHER" id="PTHR45663:SF40">
    <property type="entry name" value="THIOREDOXIN 2"/>
    <property type="match status" value="1"/>
</dbReference>
<keyword evidence="5" id="KW-0676">Redox-active center</keyword>
<evidence type="ECO:0000256" key="5">
    <source>
        <dbReference type="ARBA" id="ARBA00023284"/>
    </source>
</evidence>
<protein>
    <submittedName>
        <fullName evidence="7">Thioredoxin</fullName>
        <ecNumber evidence="7">1.8.4.2</ecNumber>
    </submittedName>
</protein>
<dbReference type="GO" id="GO:0019153">
    <property type="term" value="F:protein-disulfide reductase (glutathione) activity"/>
    <property type="evidence" value="ECO:0007669"/>
    <property type="project" value="UniProtKB-EC"/>
</dbReference>
<name>T1BJG5_9ZZZZ</name>